<keyword evidence="3" id="KW-1185">Reference proteome</keyword>
<evidence type="ECO:0000313" key="3">
    <source>
        <dbReference type="Proteomes" id="UP000674425"/>
    </source>
</evidence>
<name>A0ABM8R8K2_9BURK</name>
<dbReference type="Proteomes" id="UP000674425">
    <property type="component" value="Unassembled WGS sequence"/>
</dbReference>
<dbReference type="CDD" id="cd04301">
    <property type="entry name" value="NAT_SF"/>
    <property type="match status" value="1"/>
</dbReference>
<dbReference type="SUPFAM" id="SSF55729">
    <property type="entry name" value="Acyl-CoA N-acyltransferases (Nat)"/>
    <property type="match status" value="1"/>
</dbReference>
<proteinExistence type="predicted"/>
<organism evidence="2 3">
    <name type="scientific">Paraburkholderia aspalathi</name>
    <dbReference type="NCBI Taxonomy" id="1324617"/>
    <lineage>
        <taxon>Bacteria</taxon>
        <taxon>Pseudomonadati</taxon>
        <taxon>Pseudomonadota</taxon>
        <taxon>Betaproteobacteria</taxon>
        <taxon>Burkholderiales</taxon>
        <taxon>Burkholderiaceae</taxon>
        <taxon>Paraburkholderia</taxon>
    </lineage>
</organism>
<dbReference type="InterPro" id="IPR000182">
    <property type="entry name" value="GNAT_dom"/>
</dbReference>
<evidence type="ECO:0000313" key="2">
    <source>
        <dbReference type="EMBL" id="CAE6739247.1"/>
    </source>
</evidence>
<sequence length="168" mass="18988">MDSKSIRRATAEDVLVLTRIRNEAHTWKLAHRDYAWGKEGDGVSERWMRNTVAQKEVYVVELDGTPAGMFSLDLDDERRWGPQEPIAAYVHGLSVRTGFNGRGLGGFMLDCCASKVRGLNRRYVRLDCAAHNAKLCAWYESLGFIRAGLWQEPGPGGYVWSLYEKPAH</sequence>
<dbReference type="GeneID" id="77197065"/>
<comment type="caution">
    <text evidence="2">The sequence shown here is derived from an EMBL/GenBank/DDBJ whole genome shotgun (WGS) entry which is preliminary data.</text>
</comment>
<gene>
    <name evidence="2" type="ORF">R69658_02183</name>
</gene>
<dbReference type="RefSeq" id="WP_200619173.1">
    <property type="nucleotide sequence ID" value="NZ_CAJNAU010000015.1"/>
</dbReference>
<dbReference type="Pfam" id="PF00583">
    <property type="entry name" value="Acetyltransf_1"/>
    <property type="match status" value="1"/>
</dbReference>
<dbReference type="PROSITE" id="PS51186">
    <property type="entry name" value="GNAT"/>
    <property type="match status" value="1"/>
</dbReference>
<feature type="domain" description="N-acetyltransferase" evidence="1">
    <location>
        <begin position="4"/>
        <end position="165"/>
    </location>
</feature>
<evidence type="ECO:0000259" key="1">
    <source>
        <dbReference type="PROSITE" id="PS51186"/>
    </source>
</evidence>
<accession>A0ABM8R8K2</accession>
<protein>
    <recommendedName>
        <fullName evidence="1">N-acetyltransferase domain-containing protein</fullName>
    </recommendedName>
</protein>
<reference evidence="2 3" key="1">
    <citation type="submission" date="2021-02" db="EMBL/GenBank/DDBJ databases">
        <authorList>
            <person name="Vanwijnsberghe S."/>
        </authorList>
    </citation>
    <scope>NUCLEOTIDE SEQUENCE [LARGE SCALE GENOMIC DNA]</scope>
    <source>
        <strain evidence="2 3">R-69658</strain>
    </source>
</reference>
<dbReference type="InterPro" id="IPR016181">
    <property type="entry name" value="Acyl_CoA_acyltransferase"/>
</dbReference>
<dbReference type="EMBL" id="CAJNAU010000015">
    <property type="protein sequence ID" value="CAE6739247.1"/>
    <property type="molecule type" value="Genomic_DNA"/>
</dbReference>
<dbReference type="Gene3D" id="3.40.630.30">
    <property type="match status" value="1"/>
</dbReference>